<reference evidence="1 2" key="1">
    <citation type="submission" date="2020-03" db="EMBL/GenBank/DDBJ databases">
        <title>Leucobacter sp. nov., isolated from beetles.</title>
        <authorList>
            <person name="Hyun D.-W."/>
            <person name="Bae J.-W."/>
        </authorList>
    </citation>
    <scope>NUCLEOTIDE SEQUENCE [LARGE SCALE GENOMIC DNA]</scope>
    <source>
        <strain evidence="1 2">HDW9C</strain>
    </source>
</reference>
<sequence>MRQAKPVTRTQVAGLERSLVRTQELLRSGLTERNIAHHVKTGELIRLRRSWYTGKEAWTSPSMADQHLLAMIAVRGAAETTPVFSHRSAATLHGLPVWSPWMERIFHKPASDPRIVALTKSARHGTVGGFLSIHRSDLDPEEVGSIAGFMCTSPVRTIIDLARTEPFGIALACTDSLLNQLFSTNRVIDEAAWHEWRTQLIAYTHDRPRQRGMAIVRKLAILANPGAESPLESVSRLRMHQLGIRVELQVPVPSENGGTLHVDFKLPDFNAFGECDGKVKYFDAEMLNGESAAEVVHKEKLRHDWIVGTTNMRGIHWGAKDVTTAAVFARRLRAFRIEVPGKPTKEFGKEIATFLGRLP</sequence>
<dbReference type="KEGG" id="lvi:G7068_04795"/>
<organism evidence="1 2">
    <name type="scientific">Leucobacter viscericola</name>
    <dbReference type="NCBI Taxonomy" id="2714935"/>
    <lineage>
        <taxon>Bacteria</taxon>
        <taxon>Bacillati</taxon>
        <taxon>Actinomycetota</taxon>
        <taxon>Actinomycetes</taxon>
        <taxon>Micrococcales</taxon>
        <taxon>Microbacteriaceae</taxon>
        <taxon>Leucobacter</taxon>
    </lineage>
</organism>
<accession>A0A6G7XDD3</accession>
<name>A0A6G7XDD3_9MICO</name>
<proteinExistence type="predicted"/>
<evidence type="ECO:0000313" key="1">
    <source>
        <dbReference type="EMBL" id="QIK62604.1"/>
    </source>
</evidence>
<dbReference type="Proteomes" id="UP000502677">
    <property type="component" value="Chromosome"/>
</dbReference>
<dbReference type="RefSeq" id="WP_166289664.1">
    <property type="nucleotide sequence ID" value="NZ_CP049863.1"/>
</dbReference>
<protein>
    <submittedName>
        <fullName evidence="1">Type IV toxin-antitoxin system AbiEi family antitoxin domain-containing protein</fullName>
    </submittedName>
</protein>
<gene>
    <name evidence="1" type="ORF">G7068_04795</name>
</gene>
<dbReference type="AlphaFoldDB" id="A0A6G7XDD3"/>
<evidence type="ECO:0000313" key="2">
    <source>
        <dbReference type="Proteomes" id="UP000502677"/>
    </source>
</evidence>
<keyword evidence="2" id="KW-1185">Reference proteome</keyword>
<dbReference type="EMBL" id="CP049863">
    <property type="protein sequence ID" value="QIK62604.1"/>
    <property type="molecule type" value="Genomic_DNA"/>
</dbReference>